<comment type="caution">
    <text evidence="2">The sequence shown here is derived from an EMBL/GenBank/DDBJ whole genome shotgun (WGS) entry which is preliminary data.</text>
</comment>
<feature type="transmembrane region" description="Helical" evidence="1">
    <location>
        <begin position="158"/>
        <end position="180"/>
    </location>
</feature>
<gene>
    <name evidence="2" type="ORF">LFAB_13010</name>
</gene>
<evidence type="ECO:0008006" key="4">
    <source>
        <dbReference type="Google" id="ProtNLM"/>
    </source>
</evidence>
<dbReference type="PATRIC" id="fig|1400520.3.peg.2542"/>
<dbReference type="HOGENOM" id="CLU_098225_0_0_9"/>
<dbReference type="InterPro" id="IPR025671">
    <property type="entry name" value="HXXEE"/>
</dbReference>
<sequence>MKWYRRHWYSFNLIFLLIALLWAITFSHSRLQLILLLNFCVILIHQFEEFCFPGGGPAVSNIALAQHPVHPDRYPLNENNNMVINVCVGNIFYLLPVFFPQIGWLGLAPTLFGFMQLYVHGVTENRKLGTYYNGGLASVILGHVPLGIWYLLTAYHTGMLTIINILLAVIYIIFVAKVLMQWLGFKVLGNQNSPYPFDQTEMHRFHIDEKLAKKHEHD</sequence>
<organism evidence="2 3">
    <name type="scientific">Lactiplantibacillus fabifermentans T30PCM01</name>
    <dbReference type="NCBI Taxonomy" id="1400520"/>
    <lineage>
        <taxon>Bacteria</taxon>
        <taxon>Bacillati</taxon>
        <taxon>Bacillota</taxon>
        <taxon>Bacilli</taxon>
        <taxon>Lactobacillales</taxon>
        <taxon>Lactobacillaceae</taxon>
        <taxon>Lactiplantibacillus</taxon>
    </lineage>
</organism>
<dbReference type="Pfam" id="PF13787">
    <property type="entry name" value="HXXEE"/>
    <property type="match status" value="1"/>
</dbReference>
<dbReference type="AlphaFoldDB" id="W6T627"/>
<keyword evidence="1" id="KW-0472">Membrane</keyword>
<dbReference type="RefSeq" id="WP_033614413.1">
    <property type="nucleotide sequence ID" value="NZ_KK036514.1"/>
</dbReference>
<proteinExistence type="predicted"/>
<protein>
    <recommendedName>
        <fullName evidence="4">HXXEE domain-containing protein</fullName>
    </recommendedName>
</protein>
<keyword evidence="1" id="KW-0812">Transmembrane</keyword>
<dbReference type="Proteomes" id="UP000019247">
    <property type="component" value="Unassembled WGS sequence"/>
</dbReference>
<dbReference type="eggNOG" id="ENOG5032VRS">
    <property type="taxonomic scope" value="Bacteria"/>
</dbReference>
<evidence type="ECO:0000256" key="1">
    <source>
        <dbReference type="SAM" id="Phobius"/>
    </source>
</evidence>
<evidence type="ECO:0000313" key="2">
    <source>
        <dbReference type="EMBL" id="ETY73328.1"/>
    </source>
</evidence>
<feature type="transmembrane region" description="Helical" evidence="1">
    <location>
        <begin position="102"/>
        <end position="119"/>
    </location>
</feature>
<dbReference type="OrthoDB" id="2591569at2"/>
<keyword evidence="1" id="KW-1133">Transmembrane helix</keyword>
<feature type="transmembrane region" description="Helical" evidence="1">
    <location>
        <begin position="131"/>
        <end position="152"/>
    </location>
</feature>
<dbReference type="EMBL" id="AWWK01000064">
    <property type="protein sequence ID" value="ETY73328.1"/>
    <property type="molecule type" value="Genomic_DNA"/>
</dbReference>
<name>W6T627_9LACO</name>
<accession>W6T627</accession>
<evidence type="ECO:0000313" key="3">
    <source>
        <dbReference type="Proteomes" id="UP000019247"/>
    </source>
</evidence>
<reference evidence="2 3" key="1">
    <citation type="journal article" date="2014" name="Genome Announc.">
        <title>Genome Sequence of Lactobacillus fabifermentans Strain T30PCM01, Isolated from Fermenting Grape Marc.</title>
        <authorList>
            <person name="Treu L."/>
            <person name="Vendramin V."/>
            <person name="Bovo B."/>
            <person name="Giacomini A."/>
            <person name="Corich V."/>
            <person name="Campanaro S."/>
        </authorList>
    </citation>
    <scope>NUCLEOTIDE SEQUENCE [LARGE SCALE GENOMIC DNA]</scope>
    <source>
        <strain evidence="2 3">T30PCM01</strain>
    </source>
</reference>